<keyword evidence="2 5" id="KW-0697">Rotamase</keyword>
<keyword evidence="1 5" id="KW-0677">Repeat</keyword>
<evidence type="ECO:0000259" key="6">
    <source>
        <dbReference type="PROSITE" id="PS50198"/>
    </source>
</evidence>
<evidence type="ECO:0000256" key="2">
    <source>
        <dbReference type="ARBA" id="ARBA00023110"/>
    </source>
</evidence>
<feature type="domain" description="PpiC" evidence="6">
    <location>
        <begin position="180"/>
        <end position="282"/>
    </location>
</feature>
<keyword evidence="4 5" id="KW-0413">Isomerase</keyword>
<comment type="domain">
    <text evidence="5">The PPIase activity resides only in the second parvulin domain. The N-terminal region and the C-terminal tail are necessary and sufficient for the chaperone activity of SurA. The PPIase activity is dispensable for SurA to function as a chaperone. The N-terminal region and the C-terminal tail are also required for porin recognition.</text>
</comment>
<dbReference type="InterPro" id="IPR015391">
    <property type="entry name" value="SurA_N"/>
</dbReference>
<dbReference type="GO" id="GO:0050821">
    <property type="term" value="P:protein stabilization"/>
    <property type="evidence" value="ECO:0007669"/>
    <property type="project" value="InterPro"/>
</dbReference>
<protein>
    <recommendedName>
        <fullName evidence="5">Chaperone SurA</fullName>
    </recommendedName>
    <alternativeName>
        <fullName evidence="5">Peptidyl-prolyl cis-trans isomerase SurA</fullName>
        <shortName evidence="5">PPIase SurA</shortName>
        <ecNumber evidence="5">5.2.1.8</ecNumber>
    </alternativeName>
    <alternativeName>
        <fullName evidence="5">Rotamase SurA</fullName>
    </alternativeName>
</protein>
<dbReference type="GO" id="GO:0030288">
    <property type="term" value="C:outer membrane-bounded periplasmic space"/>
    <property type="evidence" value="ECO:0007669"/>
    <property type="project" value="InterPro"/>
</dbReference>
<sequence length="443" mass="50811" precursor="true">MMRLIRLALFQCALLLLNSTHAQALQSHQITQKIDRIVAVVNNEVITLNELELRMAPITRRLQRQNLPSQALYHLRLQVLNQMVLECIQLQRAKDSGIVINDTLLQHTLVRLARVNNMSLDMYRSRLESEGISWSKFLADVQNKLLLLKLREKEVDSKITVSDTEVSDYIASQNGMQRREQDLCFEHILIKIQPNALPTKIQDAQKKALTILKRALSKEDFIQLATANSQAPDALKGGNSGFCPESLLPKEITQAAVRLRPGQINPKILRTVEGFEILRLIDRRVSSASHRKALRFVQKHARHILIRVSEERSELIAQKKLLELRSQIEAGGDFENFARTYSEDSSAPMGGDLGWLNPGETIPEFERAMNNLENNKISQPVRSDYGYHLIQVIGRREARDSISKQQKIVRQAIGQYKARKAYLDWLWKLHDISYIQYKLDESI</sequence>
<dbReference type="GO" id="GO:0042277">
    <property type="term" value="F:peptide binding"/>
    <property type="evidence" value="ECO:0007669"/>
    <property type="project" value="InterPro"/>
</dbReference>
<dbReference type="InterPro" id="IPR050280">
    <property type="entry name" value="OMP_Chaperone_SurA"/>
</dbReference>
<reference evidence="7" key="1">
    <citation type="submission" date="2021-06" db="EMBL/GenBank/DDBJ databases">
        <authorList>
            <person name="Szabo G."/>
        </authorList>
    </citation>
    <scope>NUCLEOTIDE SEQUENCE</scope>
    <source>
        <strain evidence="7">MYVALT</strain>
    </source>
</reference>
<dbReference type="PANTHER" id="PTHR47637">
    <property type="entry name" value="CHAPERONE SURA"/>
    <property type="match status" value="1"/>
</dbReference>
<dbReference type="PROSITE" id="PS50198">
    <property type="entry name" value="PPIC_PPIASE_2"/>
    <property type="match status" value="2"/>
</dbReference>
<proteinExistence type="inferred from homology"/>
<keyword evidence="3 5" id="KW-0143">Chaperone</keyword>
<dbReference type="EMBL" id="OU343031">
    <property type="protein sequence ID" value="CAG7597125.1"/>
    <property type="molecule type" value="Genomic_DNA"/>
</dbReference>
<dbReference type="PANTHER" id="PTHR47637:SF1">
    <property type="entry name" value="CHAPERONE SURA"/>
    <property type="match status" value="1"/>
</dbReference>
<dbReference type="KEGG" id="vtr:MYVALT_G_01520"/>
<dbReference type="GO" id="GO:0006457">
    <property type="term" value="P:protein folding"/>
    <property type="evidence" value="ECO:0007669"/>
    <property type="project" value="UniProtKB-UniRule"/>
</dbReference>
<evidence type="ECO:0000256" key="4">
    <source>
        <dbReference type="ARBA" id="ARBA00023235"/>
    </source>
</evidence>
<evidence type="ECO:0000313" key="8">
    <source>
        <dbReference type="Proteomes" id="UP000693996"/>
    </source>
</evidence>
<keyword evidence="5" id="KW-0574">Periplasm</keyword>
<comment type="function">
    <text evidence="5">Chaperone involved in the correct folding and assembly of outer membrane proteins. Recognizes specific patterns of aromatic residues and the orientation of their side chains, which are found more frequently in integral outer membrane proteins. May act in both early periplasmic and late outer membrane-associated steps of protein maturation.</text>
</comment>
<organism evidence="7 8">
    <name type="scientific">Candidatus Vallotiella hemipterorum</name>
    <dbReference type="NCBI Taxonomy" id="1177213"/>
    <lineage>
        <taxon>Bacteria</taxon>
        <taxon>Pseudomonadati</taxon>
        <taxon>Pseudomonadota</taxon>
        <taxon>Betaproteobacteria</taxon>
        <taxon>Burkholderiales</taxon>
        <taxon>Burkholderiaceae</taxon>
        <taxon>Candidatus Vallotiella</taxon>
    </lineage>
</organism>
<feature type="domain" description="PpiC" evidence="6">
    <location>
        <begin position="296"/>
        <end position="394"/>
    </location>
</feature>
<evidence type="ECO:0000256" key="3">
    <source>
        <dbReference type="ARBA" id="ARBA00023186"/>
    </source>
</evidence>
<feature type="signal peptide" evidence="5">
    <location>
        <begin position="1"/>
        <end position="24"/>
    </location>
</feature>
<dbReference type="Pfam" id="PF09312">
    <property type="entry name" value="SurA_N"/>
    <property type="match status" value="1"/>
</dbReference>
<name>A0A916JRC9_9BURK</name>
<dbReference type="AlphaFoldDB" id="A0A916JRC9"/>
<feature type="chain" id="PRO_5038182762" description="Chaperone SurA" evidence="5">
    <location>
        <begin position="25"/>
        <end position="443"/>
    </location>
</feature>
<dbReference type="InterPro" id="IPR023034">
    <property type="entry name" value="PPIase_SurA"/>
</dbReference>
<evidence type="ECO:0000313" key="7">
    <source>
        <dbReference type="EMBL" id="CAG7597125.1"/>
    </source>
</evidence>
<dbReference type="GO" id="GO:0043165">
    <property type="term" value="P:Gram-negative-bacterium-type cell outer membrane assembly"/>
    <property type="evidence" value="ECO:0007669"/>
    <property type="project" value="InterPro"/>
</dbReference>
<accession>A0A916JRC9</accession>
<dbReference type="EC" id="5.2.1.8" evidence="5"/>
<dbReference type="InterPro" id="IPR000297">
    <property type="entry name" value="PPIase_PpiC"/>
</dbReference>
<dbReference type="Pfam" id="PF13616">
    <property type="entry name" value="Rotamase_3"/>
    <property type="match status" value="1"/>
</dbReference>
<gene>
    <name evidence="5 7" type="primary">surA</name>
    <name evidence="7" type="ORF">MYVALT_G_01520</name>
</gene>
<dbReference type="GO" id="GO:0051082">
    <property type="term" value="F:unfolded protein binding"/>
    <property type="evidence" value="ECO:0007669"/>
    <property type="project" value="UniProtKB-UniRule"/>
</dbReference>
<evidence type="ECO:0000256" key="1">
    <source>
        <dbReference type="ARBA" id="ARBA00022737"/>
    </source>
</evidence>
<comment type="catalytic activity">
    <reaction evidence="5">
        <text>[protein]-peptidylproline (omega=180) = [protein]-peptidylproline (omega=0)</text>
        <dbReference type="Rhea" id="RHEA:16237"/>
        <dbReference type="Rhea" id="RHEA-COMP:10747"/>
        <dbReference type="Rhea" id="RHEA-COMP:10748"/>
        <dbReference type="ChEBI" id="CHEBI:83833"/>
        <dbReference type="ChEBI" id="CHEBI:83834"/>
        <dbReference type="EC" id="5.2.1.8"/>
    </reaction>
</comment>
<keyword evidence="8" id="KW-1185">Reference proteome</keyword>
<dbReference type="Proteomes" id="UP000693996">
    <property type="component" value="Chromosome"/>
</dbReference>
<comment type="subcellular location">
    <subcellularLocation>
        <location evidence="5">Periplasm</location>
    </subcellularLocation>
    <text evidence="5">Is capable of associating with the outer membrane.</text>
</comment>
<dbReference type="Pfam" id="PF00639">
    <property type="entry name" value="Rotamase"/>
    <property type="match status" value="1"/>
</dbReference>
<dbReference type="GO" id="GO:0003755">
    <property type="term" value="F:peptidyl-prolyl cis-trans isomerase activity"/>
    <property type="evidence" value="ECO:0007669"/>
    <property type="project" value="UniProtKB-UniRule"/>
</dbReference>
<keyword evidence="5" id="KW-0732">Signal</keyword>
<dbReference type="HAMAP" id="MF_01183">
    <property type="entry name" value="Chaperone_SurA"/>
    <property type="match status" value="1"/>
</dbReference>
<evidence type="ECO:0000256" key="5">
    <source>
        <dbReference type="HAMAP-Rule" id="MF_01183"/>
    </source>
</evidence>